<dbReference type="Proteomes" id="UP000516018">
    <property type="component" value="Chromosome"/>
</dbReference>
<dbReference type="KEGG" id="lsx:H8B22_11905"/>
<keyword evidence="1" id="KW-1133">Transmembrane helix</keyword>
<dbReference type="RefSeq" id="WP_187711628.1">
    <property type="nucleotide sequence ID" value="NZ_CP060820.1"/>
</dbReference>
<proteinExistence type="predicted"/>
<gene>
    <name evidence="2" type="ORF">H8B22_11905</name>
</gene>
<keyword evidence="1" id="KW-0812">Transmembrane</keyword>
<sequence>MFYLHDADIRVKDPEYRKEQDEALGEIIASLERGIVPEPSGRTITVHPRWLGAITLVILAVVVWVAR</sequence>
<keyword evidence="1" id="KW-0472">Membrane</keyword>
<feature type="transmembrane region" description="Helical" evidence="1">
    <location>
        <begin position="50"/>
        <end position="66"/>
    </location>
</feature>
<accession>A0A7H0FVW9</accession>
<dbReference type="AlphaFoldDB" id="A0A7H0FVW9"/>
<protein>
    <submittedName>
        <fullName evidence="2">Uncharacterized protein</fullName>
    </submittedName>
</protein>
<evidence type="ECO:0000313" key="2">
    <source>
        <dbReference type="EMBL" id="QNP40185.1"/>
    </source>
</evidence>
<evidence type="ECO:0000313" key="3">
    <source>
        <dbReference type="Proteomes" id="UP000516018"/>
    </source>
</evidence>
<keyword evidence="3" id="KW-1185">Reference proteome</keyword>
<organism evidence="2 3">
    <name type="scientific">Agrilutibacter terrestris</name>
    <dbReference type="NCBI Taxonomy" id="2865112"/>
    <lineage>
        <taxon>Bacteria</taxon>
        <taxon>Pseudomonadati</taxon>
        <taxon>Pseudomonadota</taxon>
        <taxon>Gammaproteobacteria</taxon>
        <taxon>Lysobacterales</taxon>
        <taxon>Lysobacteraceae</taxon>
        <taxon>Agrilutibacter</taxon>
    </lineage>
</organism>
<name>A0A7H0FVW9_9GAMM</name>
<evidence type="ECO:0000256" key="1">
    <source>
        <dbReference type="SAM" id="Phobius"/>
    </source>
</evidence>
<dbReference type="EMBL" id="CP060820">
    <property type="protein sequence ID" value="QNP40185.1"/>
    <property type="molecule type" value="Genomic_DNA"/>
</dbReference>
<reference evidence="2 3" key="1">
    <citation type="submission" date="2020-08" db="EMBL/GenBank/DDBJ databases">
        <title>Lysobacter sp. II4 sp. nov., isolated from soil.</title>
        <authorList>
            <person name="Woo C.Y."/>
            <person name="Kim J."/>
        </authorList>
    </citation>
    <scope>NUCLEOTIDE SEQUENCE [LARGE SCALE GENOMIC DNA]</scope>
    <source>
        <strain evidence="2 3">II4</strain>
    </source>
</reference>